<name>A0A543I2W8_9MICO</name>
<keyword evidence="2" id="KW-1185">Reference proteome</keyword>
<evidence type="ECO:0000313" key="2">
    <source>
        <dbReference type="Proteomes" id="UP000316747"/>
    </source>
</evidence>
<comment type="caution">
    <text evidence="1">The sequence shown here is derived from an EMBL/GenBank/DDBJ whole genome shotgun (WGS) entry which is preliminary data.</text>
</comment>
<dbReference type="AlphaFoldDB" id="A0A543I2W8"/>
<accession>A0A543I2W8</accession>
<gene>
    <name evidence="1" type="ORF">FBY41_1304</name>
</gene>
<evidence type="ECO:0000313" key="1">
    <source>
        <dbReference type="EMBL" id="TQM64922.1"/>
    </source>
</evidence>
<protein>
    <submittedName>
        <fullName evidence="1">Uncharacterized protein</fullName>
    </submittedName>
</protein>
<sequence length="101" mass="10243">MVRTLSAGTGSALTFTNETSGATLSLRSNGAVTRSTPLEGGSNLTVSTGHNVLILFPTDVPAGPSTTLYTGRVVYTATATGDFTVLETSGASRDLCAELTS</sequence>
<dbReference type="EMBL" id="VFPM01000001">
    <property type="protein sequence ID" value="TQM64922.1"/>
    <property type="molecule type" value="Genomic_DNA"/>
</dbReference>
<dbReference type="RefSeq" id="WP_141842495.1">
    <property type="nucleotide sequence ID" value="NZ_VFPM01000001.1"/>
</dbReference>
<organism evidence="1 2">
    <name type="scientific">Humibacillus xanthopallidus</name>
    <dbReference type="NCBI Taxonomy" id="412689"/>
    <lineage>
        <taxon>Bacteria</taxon>
        <taxon>Bacillati</taxon>
        <taxon>Actinomycetota</taxon>
        <taxon>Actinomycetes</taxon>
        <taxon>Micrococcales</taxon>
        <taxon>Intrasporangiaceae</taxon>
        <taxon>Humibacillus</taxon>
    </lineage>
</organism>
<proteinExistence type="predicted"/>
<dbReference type="OrthoDB" id="9154571at2"/>
<reference evidence="1 2" key="1">
    <citation type="submission" date="2019-06" db="EMBL/GenBank/DDBJ databases">
        <title>Genome sequencing of plant associated microbes to promote plant fitness in Sorghum bicolor and Oryza sativa.</title>
        <authorList>
            <person name="Coleman-Derr D."/>
        </authorList>
    </citation>
    <scope>NUCLEOTIDE SEQUENCE [LARGE SCALE GENOMIC DNA]</scope>
    <source>
        <strain evidence="1 2">KV-663</strain>
    </source>
</reference>
<dbReference type="Proteomes" id="UP000316747">
    <property type="component" value="Unassembled WGS sequence"/>
</dbReference>